<dbReference type="GO" id="GO:0004983">
    <property type="term" value="F:neuropeptide Y receptor activity"/>
    <property type="evidence" value="ECO:0007669"/>
    <property type="project" value="InterPro"/>
</dbReference>
<comment type="similarity">
    <text evidence="2 9">Belongs to the G-protein coupled receptor 1 family.</text>
</comment>
<evidence type="ECO:0000256" key="7">
    <source>
        <dbReference type="ARBA" id="ARBA00023170"/>
    </source>
</evidence>
<dbReference type="GO" id="GO:0005886">
    <property type="term" value="C:plasma membrane"/>
    <property type="evidence" value="ECO:0007669"/>
    <property type="project" value="TreeGrafter"/>
</dbReference>
<feature type="compositionally biased region" description="Basic residues" evidence="10">
    <location>
        <begin position="487"/>
        <end position="497"/>
    </location>
</feature>
<keyword evidence="6 11" id="KW-0472">Membrane</keyword>
<evidence type="ECO:0000259" key="12">
    <source>
        <dbReference type="PROSITE" id="PS50262"/>
    </source>
</evidence>
<evidence type="ECO:0000256" key="2">
    <source>
        <dbReference type="ARBA" id="ARBA00010663"/>
    </source>
</evidence>
<evidence type="ECO:0000256" key="5">
    <source>
        <dbReference type="ARBA" id="ARBA00023040"/>
    </source>
</evidence>
<dbReference type="PRINTS" id="PR00237">
    <property type="entry name" value="GPCRRHODOPSN"/>
</dbReference>
<evidence type="ECO:0000256" key="9">
    <source>
        <dbReference type="RuleBase" id="RU000688"/>
    </source>
</evidence>
<feature type="transmembrane region" description="Helical" evidence="11">
    <location>
        <begin position="329"/>
        <end position="350"/>
    </location>
</feature>
<keyword evidence="3 9" id="KW-0812">Transmembrane</keyword>
<evidence type="ECO:0000256" key="1">
    <source>
        <dbReference type="ARBA" id="ARBA00004141"/>
    </source>
</evidence>
<evidence type="ECO:0000313" key="13">
    <source>
        <dbReference type="Proteomes" id="UP000504606"/>
    </source>
</evidence>
<comment type="subcellular location">
    <subcellularLocation>
        <location evidence="1">Membrane</location>
        <topology evidence="1">Multi-pass membrane protein</topology>
    </subcellularLocation>
</comment>
<evidence type="ECO:0000256" key="6">
    <source>
        <dbReference type="ARBA" id="ARBA00023136"/>
    </source>
</evidence>
<dbReference type="OrthoDB" id="5953793at2759"/>
<gene>
    <name evidence="14" type="primary">LOC113216145</name>
</gene>
<evidence type="ECO:0000256" key="11">
    <source>
        <dbReference type="SAM" id="Phobius"/>
    </source>
</evidence>
<dbReference type="PROSITE" id="PS50262">
    <property type="entry name" value="G_PROTEIN_RECEP_F1_2"/>
    <property type="match status" value="1"/>
</dbReference>
<protein>
    <submittedName>
        <fullName evidence="14">Orexin/Hypocretin receptor type 1-like isoform X1</fullName>
    </submittedName>
</protein>
<evidence type="ECO:0000256" key="3">
    <source>
        <dbReference type="ARBA" id="ARBA00022692"/>
    </source>
</evidence>
<keyword evidence="13" id="KW-1185">Reference proteome</keyword>
<proteinExistence type="inferred from homology"/>
<evidence type="ECO:0000313" key="14">
    <source>
        <dbReference type="RefSeq" id="XP_052121993.1"/>
    </source>
</evidence>
<feature type="transmembrane region" description="Helical" evidence="11">
    <location>
        <begin position="173"/>
        <end position="193"/>
    </location>
</feature>
<dbReference type="SMART" id="SM01381">
    <property type="entry name" value="7TM_GPCR_Srsx"/>
    <property type="match status" value="1"/>
</dbReference>
<dbReference type="AlphaFoldDB" id="A0A9C6U5Y3"/>
<dbReference type="KEGG" id="foc:113216145"/>
<sequence>MNTSTAPFGALGPGLGPAGTYGASMDATNATMTPDQVRQVIEQFLEQQFVYKEASHIVLIACYVPLFLVALFANCLVIFVVFKYHYMRSVTNYFLVNLSFADLLVTLICMPMAVGTNVSKLWIYGEVMCMLTTYFQGVSVSASVFTITAMSIDRYLAIRHPMAFRKVFNRKSTIFVIVALWVVSTLLFAPLLWVQQTQPVYLPGLEEAVETYGLKFCMENWSKQDFSKKVYGACLFTMVYAIPGTVVVAAYSLMGRRLCAVKPPFDENSTAGSASSQQGSRLVRERRRVARILLVLAILFAMCWLPYNVIMLVLDLLDSSDNVQWLIDMLPFTLLLGHCNSAINPLLYCFMTRNFRRTVRGLFTRRRPRPLGNRPQQRCKVPDSSLPPYSQRHLFERLRFVSQPSQTMLRAKAAHITRQSRGSSRGPRGAVGAAVGGPQPGPQLEHAAHAPRPHAQWAQRGAHQEQPQPGATLPVSGPQQAGLQGLHLHHSHHHHHYCNNTEDSVSSLPPESDAVELHHFKANGSLNGIAATP</sequence>
<feature type="transmembrane region" description="Helical" evidence="11">
    <location>
        <begin position="230"/>
        <end position="253"/>
    </location>
</feature>
<feature type="transmembrane region" description="Helical" evidence="11">
    <location>
        <begin position="94"/>
        <end position="114"/>
    </location>
</feature>
<keyword evidence="8 9" id="KW-0807">Transducer</keyword>
<dbReference type="InterPro" id="IPR000276">
    <property type="entry name" value="GPCR_Rhodpsn"/>
</dbReference>
<dbReference type="CDD" id="cd14993">
    <property type="entry name" value="7tmA_CCKR-like"/>
    <property type="match status" value="1"/>
</dbReference>
<reference evidence="14" key="1">
    <citation type="submission" date="2025-08" db="UniProtKB">
        <authorList>
            <consortium name="RefSeq"/>
        </authorList>
    </citation>
    <scope>IDENTIFICATION</scope>
    <source>
        <tissue evidence="14">Whole organism</tissue>
    </source>
</reference>
<name>A0A9C6U5Y3_FRAOC</name>
<dbReference type="Pfam" id="PF00001">
    <property type="entry name" value="7tm_1"/>
    <property type="match status" value="1"/>
</dbReference>
<dbReference type="PROSITE" id="PS00237">
    <property type="entry name" value="G_PROTEIN_RECEP_F1_1"/>
    <property type="match status" value="1"/>
</dbReference>
<keyword evidence="7 9" id="KW-0675">Receptor</keyword>
<dbReference type="PANTHER" id="PTHR45695">
    <property type="entry name" value="LEUCOKININ RECEPTOR-RELATED"/>
    <property type="match status" value="1"/>
</dbReference>
<keyword evidence="5 9" id="KW-0297">G-protein coupled receptor</keyword>
<dbReference type="PRINTS" id="PR01012">
    <property type="entry name" value="NRPEPTIDEYR"/>
</dbReference>
<dbReference type="Proteomes" id="UP000504606">
    <property type="component" value="Unplaced"/>
</dbReference>
<feature type="transmembrane region" description="Helical" evidence="11">
    <location>
        <begin position="57"/>
        <end position="82"/>
    </location>
</feature>
<evidence type="ECO:0000256" key="4">
    <source>
        <dbReference type="ARBA" id="ARBA00022989"/>
    </source>
</evidence>
<dbReference type="Gene3D" id="1.20.1070.10">
    <property type="entry name" value="Rhodopsin 7-helix transmembrane proteins"/>
    <property type="match status" value="1"/>
</dbReference>
<feature type="transmembrane region" description="Helical" evidence="11">
    <location>
        <begin position="134"/>
        <end position="152"/>
    </location>
</feature>
<feature type="compositionally biased region" description="Low complexity" evidence="10">
    <location>
        <begin position="419"/>
        <end position="437"/>
    </location>
</feature>
<dbReference type="InterPro" id="IPR017452">
    <property type="entry name" value="GPCR_Rhodpsn_7TM"/>
</dbReference>
<dbReference type="GeneID" id="113216145"/>
<evidence type="ECO:0000256" key="10">
    <source>
        <dbReference type="SAM" id="MobiDB-lite"/>
    </source>
</evidence>
<organism evidence="13 14">
    <name type="scientific">Frankliniella occidentalis</name>
    <name type="common">Western flower thrips</name>
    <name type="synonym">Euthrips occidentalis</name>
    <dbReference type="NCBI Taxonomy" id="133901"/>
    <lineage>
        <taxon>Eukaryota</taxon>
        <taxon>Metazoa</taxon>
        <taxon>Ecdysozoa</taxon>
        <taxon>Arthropoda</taxon>
        <taxon>Hexapoda</taxon>
        <taxon>Insecta</taxon>
        <taxon>Pterygota</taxon>
        <taxon>Neoptera</taxon>
        <taxon>Paraneoptera</taxon>
        <taxon>Thysanoptera</taxon>
        <taxon>Terebrantia</taxon>
        <taxon>Thripoidea</taxon>
        <taxon>Thripidae</taxon>
        <taxon>Frankliniella</taxon>
    </lineage>
</organism>
<dbReference type="PANTHER" id="PTHR45695:SF15">
    <property type="entry name" value="OPSIN RH2"/>
    <property type="match status" value="1"/>
</dbReference>
<dbReference type="SUPFAM" id="SSF81321">
    <property type="entry name" value="Family A G protein-coupled receptor-like"/>
    <property type="match status" value="1"/>
</dbReference>
<dbReference type="InterPro" id="IPR000611">
    <property type="entry name" value="NPY_rcpt"/>
</dbReference>
<accession>A0A9C6U5Y3</accession>
<keyword evidence="4 11" id="KW-1133">Transmembrane helix</keyword>
<dbReference type="RefSeq" id="XP_052121993.1">
    <property type="nucleotide sequence ID" value="XM_052266033.1"/>
</dbReference>
<evidence type="ECO:0000256" key="8">
    <source>
        <dbReference type="ARBA" id="ARBA00023224"/>
    </source>
</evidence>
<feature type="region of interest" description="Disordered" evidence="10">
    <location>
        <begin position="366"/>
        <end position="385"/>
    </location>
</feature>
<feature type="region of interest" description="Disordered" evidence="10">
    <location>
        <begin position="409"/>
        <end position="510"/>
    </location>
</feature>
<feature type="transmembrane region" description="Helical" evidence="11">
    <location>
        <begin position="289"/>
        <end position="309"/>
    </location>
</feature>
<feature type="domain" description="G-protein coupled receptors family 1 profile" evidence="12">
    <location>
        <begin position="73"/>
        <end position="348"/>
    </location>
</feature>
<feature type="compositionally biased region" description="Polar residues" evidence="10">
    <location>
        <begin position="498"/>
        <end position="509"/>
    </location>
</feature>